<proteinExistence type="predicted"/>
<keyword evidence="8" id="KW-0460">Magnesium</keyword>
<evidence type="ECO:0000256" key="6">
    <source>
        <dbReference type="ARBA" id="ARBA00022723"/>
    </source>
</evidence>
<dbReference type="InterPro" id="IPR003374">
    <property type="entry name" value="ApbE-like_sf"/>
</dbReference>
<evidence type="ECO:0000256" key="3">
    <source>
        <dbReference type="ARBA" id="ARBA00016337"/>
    </source>
</evidence>
<comment type="cofactor">
    <cofactor evidence="1">
        <name>Mg(2+)</name>
        <dbReference type="ChEBI" id="CHEBI:18420"/>
    </cofactor>
</comment>
<dbReference type="InterPro" id="IPR024932">
    <property type="entry name" value="ApbE"/>
</dbReference>
<dbReference type="SUPFAM" id="SSF143631">
    <property type="entry name" value="ApbE-like"/>
    <property type="match status" value="1"/>
</dbReference>
<evidence type="ECO:0000256" key="1">
    <source>
        <dbReference type="ARBA" id="ARBA00001946"/>
    </source>
</evidence>
<dbReference type="PANTHER" id="PTHR30040:SF2">
    <property type="entry name" value="FAD:PROTEIN FMN TRANSFERASE"/>
    <property type="match status" value="1"/>
</dbReference>
<evidence type="ECO:0000256" key="7">
    <source>
        <dbReference type="ARBA" id="ARBA00022827"/>
    </source>
</evidence>
<keyword evidence="5 11" id="KW-0808">Transferase</keyword>
<evidence type="ECO:0000313" key="11">
    <source>
        <dbReference type="EMBL" id="MFC6176334.1"/>
    </source>
</evidence>
<evidence type="ECO:0000313" key="12">
    <source>
        <dbReference type="Proteomes" id="UP001596288"/>
    </source>
</evidence>
<dbReference type="EMBL" id="JBHSSF010000013">
    <property type="protein sequence ID" value="MFC6176334.1"/>
    <property type="molecule type" value="Genomic_DNA"/>
</dbReference>
<dbReference type="EC" id="2.7.1.180" evidence="2"/>
<evidence type="ECO:0000256" key="5">
    <source>
        <dbReference type="ARBA" id="ARBA00022679"/>
    </source>
</evidence>
<evidence type="ECO:0000256" key="2">
    <source>
        <dbReference type="ARBA" id="ARBA00011955"/>
    </source>
</evidence>
<dbReference type="GO" id="GO:0016740">
    <property type="term" value="F:transferase activity"/>
    <property type="evidence" value="ECO:0007669"/>
    <property type="project" value="UniProtKB-KW"/>
</dbReference>
<evidence type="ECO:0000256" key="8">
    <source>
        <dbReference type="ARBA" id="ARBA00022842"/>
    </source>
</evidence>
<evidence type="ECO:0000256" key="9">
    <source>
        <dbReference type="ARBA" id="ARBA00031306"/>
    </source>
</evidence>
<dbReference type="Pfam" id="PF02424">
    <property type="entry name" value="ApbE"/>
    <property type="match status" value="1"/>
</dbReference>
<protein>
    <recommendedName>
        <fullName evidence="3">FAD:protein FMN transferase</fullName>
        <ecNumber evidence="2">2.7.1.180</ecNumber>
    </recommendedName>
    <alternativeName>
        <fullName evidence="9">Flavin transferase</fullName>
    </alternativeName>
</protein>
<dbReference type="PANTHER" id="PTHR30040">
    <property type="entry name" value="THIAMINE BIOSYNTHESIS LIPOPROTEIN APBE"/>
    <property type="match status" value="1"/>
</dbReference>
<name>A0ABW1RJR1_9LACO</name>
<gene>
    <name evidence="11" type="ORF">ACFQAV_05750</name>
</gene>
<organism evidence="11 12">
    <name type="scientific">Companilactobacillus huachuanensis</name>
    <dbReference type="NCBI Taxonomy" id="2559914"/>
    <lineage>
        <taxon>Bacteria</taxon>
        <taxon>Bacillati</taxon>
        <taxon>Bacillota</taxon>
        <taxon>Bacilli</taxon>
        <taxon>Lactobacillales</taxon>
        <taxon>Lactobacillaceae</taxon>
        <taxon>Companilactobacillus</taxon>
    </lineage>
</organism>
<accession>A0ABW1RJR1</accession>
<dbReference type="RefSeq" id="WP_137612498.1">
    <property type="nucleotide sequence ID" value="NZ_BJDF01000033.1"/>
</dbReference>
<keyword evidence="12" id="KW-1185">Reference proteome</keyword>
<evidence type="ECO:0000256" key="10">
    <source>
        <dbReference type="ARBA" id="ARBA00048540"/>
    </source>
</evidence>
<keyword evidence="4" id="KW-0285">Flavoprotein</keyword>
<comment type="caution">
    <text evidence="11">The sequence shown here is derived from an EMBL/GenBank/DDBJ whole genome shotgun (WGS) entry which is preliminary data.</text>
</comment>
<evidence type="ECO:0000256" key="4">
    <source>
        <dbReference type="ARBA" id="ARBA00022630"/>
    </source>
</evidence>
<dbReference type="Proteomes" id="UP001596288">
    <property type="component" value="Unassembled WGS sequence"/>
</dbReference>
<keyword evidence="7" id="KW-0274">FAD</keyword>
<reference evidence="12" key="1">
    <citation type="journal article" date="2019" name="Int. J. Syst. Evol. Microbiol.">
        <title>The Global Catalogue of Microorganisms (GCM) 10K type strain sequencing project: providing services to taxonomists for standard genome sequencing and annotation.</title>
        <authorList>
            <consortium name="The Broad Institute Genomics Platform"/>
            <consortium name="The Broad Institute Genome Sequencing Center for Infectious Disease"/>
            <person name="Wu L."/>
            <person name="Ma J."/>
        </authorList>
    </citation>
    <scope>NUCLEOTIDE SEQUENCE [LARGE SCALE GENOMIC DNA]</scope>
    <source>
        <strain evidence="12">CCM 8927</strain>
    </source>
</reference>
<sequence length="266" mass="30008">MKTNQYFFPNQVIEQMNIPFTVKLATTDPDEVVMEQLKLATDKINHRLVEIDRDFSPFRTDSLVSKYQRGDRNPILDSNDFQIVYGQAILAEQMTDKIFTPYFDGKFDPTGLVKGWAIEQTFDKYLTPLLDDPKIEGISLNGGGDIKFATKVNSEFCWGIGIEDPDNLQRILATYYLKNGAIATSGDSKRGEHIVRQIPNKIEQVTVVDKSLVTADIWATVGVSAGLDKFSEFVEKYQLSGIIIDQHRSPINFSEGMITNVEKTPL</sequence>
<comment type="catalytic activity">
    <reaction evidence="10">
        <text>L-threonyl-[protein] + FAD = FMN-L-threonyl-[protein] + AMP + H(+)</text>
        <dbReference type="Rhea" id="RHEA:36847"/>
        <dbReference type="Rhea" id="RHEA-COMP:11060"/>
        <dbReference type="Rhea" id="RHEA-COMP:11061"/>
        <dbReference type="ChEBI" id="CHEBI:15378"/>
        <dbReference type="ChEBI" id="CHEBI:30013"/>
        <dbReference type="ChEBI" id="CHEBI:57692"/>
        <dbReference type="ChEBI" id="CHEBI:74257"/>
        <dbReference type="ChEBI" id="CHEBI:456215"/>
        <dbReference type="EC" id="2.7.1.180"/>
    </reaction>
</comment>
<keyword evidence="6" id="KW-0479">Metal-binding</keyword>
<dbReference type="Gene3D" id="3.10.520.10">
    <property type="entry name" value="ApbE-like domains"/>
    <property type="match status" value="2"/>
</dbReference>